<evidence type="ECO:0000256" key="4">
    <source>
        <dbReference type="ARBA" id="ARBA00013208"/>
    </source>
</evidence>
<evidence type="ECO:0000256" key="8">
    <source>
        <dbReference type="RuleBase" id="RU003993"/>
    </source>
</evidence>
<dbReference type="PROSITE" id="PS00760">
    <property type="entry name" value="SPASE_I_2"/>
    <property type="match status" value="1"/>
</dbReference>
<dbReference type="STRING" id="1462996.AWM70_09515"/>
<dbReference type="NCBIfam" id="TIGR02227">
    <property type="entry name" value="sigpep_I_bact"/>
    <property type="match status" value="1"/>
</dbReference>
<dbReference type="OrthoDB" id="9802919at2"/>
<evidence type="ECO:0000256" key="2">
    <source>
        <dbReference type="ARBA" id="ARBA00004401"/>
    </source>
</evidence>
<organism evidence="11 12">
    <name type="scientific">Paenibacillus yonginensis</name>
    <dbReference type="NCBI Taxonomy" id="1462996"/>
    <lineage>
        <taxon>Bacteria</taxon>
        <taxon>Bacillati</taxon>
        <taxon>Bacillota</taxon>
        <taxon>Bacilli</taxon>
        <taxon>Bacillales</taxon>
        <taxon>Paenibacillaceae</taxon>
        <taxon>Paenibacillus</taxon>
    </lineage>
</organism>
<dbReference type="InterPro" id="IPR019533">
    <property type="entry name" value="Peptidase_S26"/>
</dbReference>
<dbReference type="InterPro" id="IPR036286">
    <property type="entry name" value="LexA/Signal_pep-like_sf"/>
</dbReference>
<dbReference type="PROSITE" id="PS00501">
    <property type="entry name" value="SPASE_I_1"/>
    <property type="match status" value="1"/>
</dbReference>
<dbReference type="Proteomes" id="UP000092573">
    <property type="component" value="Chromosome"/>
</dbReference>
<dbReference type="InterPro" id="IPR019758">
    <property type="entry name" value="Pept_S26A_signal_pept_1_CS"/>
</dbReference>
<dbReference type="Gene3D" id="2.10.109.10">
    <property type="entry name" value="Umud Fragment, subunit A"/>
    <property type="match status" value="1"/>
</dbReference>
<evidence type="ECO:0000256" key="9">
    <source>
        <dbReference type="RuleBase" id="RU362042"/>
    </source>
</evidence>
<keyword evidence="6 8" id="KW-0378">Hydrolase</keyword>
<feature type="active site" evidence="7">
    <location>
        <position position="38"/>
    </location>
</feature>
<keyword evidence="8" id="KW-0812">Transmembrane</keyword>
<dbReference type="Pfam" id="PF10502">
    <property type="entry name" value="Peptidase_S26"/>
    <property type="match status" value="1"/>
</dbReference>
<dbReference type="PRINTS" id="PR00727">
    <property type="entry name" value="LEADERPTASE"/>
</dbReference>
<feature type="active site" evidence="7">
    <location>
        <position position="105"/>
    </location>
</feature>
<dbReference type="GO" id="GO:0005886">
    <property type="term" value="C:plasma membrane"/>
    <property type="evidence" value="ECO:0007669"/>
    <property type="project" value="UniProtKB-SubCell"/>
</dbReference>
<proteinExistence type="inferred from homology"/>
<name>A0A1B1N057_9BACL</name>
<dbReference type="InterPro" id="IPR019757">
    <property type="entry name" value="Pept_S26A_signal_pept_1_Lys-AS"/>
</dbReference>
<keyword evidence="8" id="KW-0472">Membrane</keyword>
<evidence type="ECO:0000256" key="3">
    <source>
        <dbReference type="ARBA" id="ARBA00009370"/>
    </source>
</evidence>
<evidence type="ECO:0000256" key="6">
    <source>
        <dbReference type="ARBA" id="ARBA00022801"/>
    </source>
</evidence>
<evidence type="ECO:0000256" key="7">
    <source>
        <dbReference type="PIRSR" id="PIRSR600223-1"/>
    </source>
</evidence>
<dbReference type="EMBL" id="CP014167">
    <property type="protein sequence ID" value="ANS74801.1"/>
    <property type="molecule type" value="Genomic_DNA"/>
</dbReference>
<comment type="similarity">
    <text evidence="3 9">Belongs to the peptidase S26 family.</text>
</comment>
<comment type="catalytic activity">
    <reaction evidence="1 8">
        <text>Cleavage of hydrophobic, N-terminal signal or leader sequences from secreted and periplasmic proteins.</text>
        <dbReference type="EC" id="3.4.21.89"/>
    </reaction>
</comment>
<dbReference type="InterPro" id="IPR019756">
    <property type="entry name" value="Pept_S26A_signal_pept_1_Ser-AS"/>
</dbReference>
<evidence type="ECO:0000256" key="5">
    <source>
        <dbReference type="ARBA" id="ARBA00022670"/>
    </source>
</evidence>
<feature type="transmembrane region" description="Helical" evidence="8">
    <location>
        <begin position="7"/>
        <end position="29"/>
    </location>
</feature>
<evidence type="ECO:0000313" key="11">
    <source>
        <dbReference type="EMBL" id="ANS74801.1"/>
    </source>
</evidence>
<feature type="domain" description="Peptidase S26" evidence="10">
    <location>
        <begin position="8"/>
        <end position="180"/>
    </location>
</feature>
<reference evidence="11 12" key="1">
    <citation type="submission" date="2016-01" db="EMBL/GenBank/DDBJ databases">
        <title>Complete Genome Sequence of Paenibacillus yonginensis DCY84, a novel Plant Growth-Promoting Bacteria with Elicitation of Induced Systemic Resistance.</title>
        <authorList>
            <person name="Kim Y.J."/>
            <person name="Yang D.C."/>
            <person name="Sukweenadhi J."/>
        </authorList>
    </citation>
    <scope>NUCLEOTIDE SEQUENCE [LARGE SCALE GENOMIC DNA]</scope>
    <source>
        <strain evidence="11 12">DCY84</strain>
    </source>
</reference>
<dbReference type="CDD" id="cd06530">
    <property type="entry name" value="S26_SPase_I"/>
    <property type="match status" value="1"/>
</dbReference>
<evidence type="ECO:0000256" key="1">
    <source>
        <dbReference type="ARBA" id="ARBA00000677"/>
    </source>
</evidence>
<dbReference type="PANTHER" id="PTHR43390">
    <property type="entry name" value="SIGNAL PEPTIDASE I"/>
    <property type="match status" value="1"/>
</dbReference>
<dbReference type="AlphaFoldDB" id="A0A1B1N057"/>
<dbReference type="PANTHER" id="PTHR43390:SF1">
    <property type="entry name" value="CHLOROPLAST PROCESSING PEPTIDASE"/>
    <property type="match status" value="1"/>
</dbReference>
<evidence type="ECO:0000313" key="12">
    <source>
        <dbReference type="Proteomes" id="UP000092573"/>
    </source>
</evidence>
<comment type="subcellular location">
    <subcellularLocation>
        <location evidence="2">Cell membrane</location>
        <topology evidence="2">Single-pass type II membrane protein</topology>
    </subcellularLocation>
    <subcellularLocation>
        <location evidence="9">Membrane</location>
        <topology evidence="9">Single-pass type II membrane protein</topology>
    </subcellularLocation>
</comment>
<keyword evidence="5 8" id="KW-0645">Protease</keyword>
<keyword evidence="8" id="KW-1133">Transmembrane helix</keyword>
<protein>
    <recommendedName>
        <fullName evidence="4 8">Signal peptidase I</fullName>
        <ecNumber evidence="4 8">3.4.21.89</ecNumber>
    </recommendedName>
</protein>
<dbReference type="EC" id="3.4.21.89" evidence="4 8"/>
<dbReference type="RefSeq" id="WP_068695816.1">
    <property type="nucleotide sequence ID" value="NZ_CP014167.1"/>
</dbReference>
<sequence length="184" mass="21174">MKVWKEIRGWLLSIGIAFVLSLIIGIFVIQPYKVDGHSMDPTLHDKERIYAEKWSHALGRVPDYGDIVIVDSRVDRSRSFWDDLKEHPLIALLTGESKQEIFYVKRLIGKPGDKIEIKQGHVYRNGELLNEPYIKEPMRIEPDQEYDVPAGEVFVMGDNRNNSKDSRMIGFIPLDHVMGVKGLK</sequence>
<keyword evidence="12" id="KW-1185">Reference proteome</keyword>
<accession>A0A1B1N057</accession>
<dbReference type="InterPro" id="IPR000223">
    <property type="entry name" value="Pept_S26A_signal_pept_1"/>
</dbReference>
<dbReference type="GO" id="GO:0006465">
    <property type="term" value="P:signal peptide processing"/>
    <property type="evidence" value="ECO:0007669"/>
    <property type="project" value="InterPro"/>
</dbReference>
<dbReference type="SUPFAM" id="SSF51306">
    <property type="entry name" value="LexA/Signal peptidase"/>
    <property type="match status" value="1"/>
</dbReference>
<dbReference type="GO" id="GO:0004252">
    <property type="term" value="F:serine-type endopeptidase activity"/>
    <property type="evidence" value="ECO:0007669"/>
    <property type="project" value="InterPro"/>
</dbReference>
<dbReference type="GO" id="GO:0009003">
    <property type="term" value="F:signal peptidase activity"/>
    <property type="evidence" value="ECO:0007669"/>
    <property type="project" value="UniProtKB-EC"/>
</dbReference>
<dbReference type="KEGG" id="pyg:AWM70_09515"/>
<dbReference type="PROSITE" id="PS00761">
    <property type="entry name" value="SPASE_I_3"/>
    <property type="match status" value="1"/>
</dbReference>
<gene>
    <name evidence="11" type="ORF">AWM70_09515</name>
</gene>
<evidence type="ECO:0000259" key="10">
    <source>
        <dbReference type="Pfam" id="PF10502"/>
    </source>
</evidence>